<keyword evidence="4" id="KW-1185">Reference proteome</keyword>
<dbReference type="CDD" id="cd07381">
    <property type="entry name" value="MPP_CapA"/>
    <property type="match status" value="1"/>
</dbReference>
<dbReference type="SUPFAM" id="SSF56300">
    <property type="entry name" value="Metallo-dependent phosphatases"/>
    <property type="match status" value="1"/>
</dbReference>
<dbReference type="InterPro" id="IPR019079">
    <property type="entry name" value="Capsule_synth_CapA"/>
</dbReference>
<protein>
    <submittedName>
        <fullName evidence="3">CapA family protein</fullName>
    </submittedName>
</protein>
<sequence length="362" mass="39133">MKPPVDEGTYDATLIAVGDIMMHSPQLPGALDKHTGLYDFKPFFEQVKPIIERGDWSLANLETPIAGKSLGLSGYPRFNAPPELADALKDAGFTIVTNANNHALDRGSQGIAMTLAKLQKLGLVTKGTARSRWEADQLTIEKRNGISMGLLAYTYGTNGIPLPKNQPYAVTLIDEQAMIKDIHRLKAAGADFITIALHFGIEYQTTPNEAQTKLARALIAAGADIVAGSHPHVVQPYEFAEVKNPDGSVRKGLIIYSMGNFISNQRGDTKDFGVIYQVAVHKDHGATTIGSVKAIPTWVHRTTVKGLNHYAVVPIASALASKTKPFPEMSAADYGKLKSTYAVVAKRIESLRSKPVHLQAAP</sequence>
<comment type="similarity">
    <text evidence="1">Belongs to the CapA family.</text>
</comment>
<dbReference type="KEGG" id="plyc:GXP70_18575"/>
<dbReference type="Proteomes" id="UP000476064">
    <property type="component" value="Chromosome"/>
</dbReference>
<dbReference type="InterPro" id="IPR052169">
    <property type="entry name" value="CW_Biosynth-Accessory"/>
</dbReference>
<dbReference type="Pfam" id="PF09587">
    <property type="entry name" value="PGA_cap"/>
    <property type="match status" value="1"/>
</dbReference>
<evidence type="ECO:0000313" key="4">
    <source>
        <dbReference type="Proteomes" id="UP000476064"/>
    </source>
</evidence>
<dbReference type="EMBL" id="CP048209">
    <property type="protein sequence ID" value="QHT63991.1"/>
    <property type="molecule type" value="Genomic_DNA"/>
</dbReference>
<dbReference type="AlphaFoldDB" id="A0A6C0G8J6"/>
<reference evidence="3 4" key="1">
    <citation type="submission" date="2020-01" db="EMBL/GenBank/DDBJ databases">
        <title>Paenibacillus sp. nov., isolated from tomato rhizosphere.</title>
        <authorList>
            <person name="Weon H.-Y."/>
            <person name="Lee S.A."/>
        </authorList>
    </citation>
    <scope>NUCLEOTIDE SEQUENCE [LARGE SCALE GENOMIC DNA]</scope>
    <source>
        <strain evidence="3 4">12200R-189</strain>
    </source>
</reference>
<name>A0A6C0G8J6_9BACL</name>
<dbReference type="Gene3D" id="3.60.21.10">
    <property type="match status" value="1"/>
</dbReference>
<dbReference type="PANTHER" id="PTHR33393">
    <property type="entry name" value="POLYGLUTAMINE SYNTHESIS ACCESSORY PROTEIN RV0574C-RELATED"/>
    <property type="match status" value="1"/>
</dbReference>
<organism evidence="3 4">
    <name type="scientific">Paenibacillus lycopersici</name>
    <dbReference type="NCBI Taxonomy" id="2704462"/>
    <lineage>
        <taxon>Bacteria</taxon>
        <taxon>Bacillati</taxon>
        <taxon>Bacillota</taxon>
        <taxon>Bacilli</taxon>
        <taxon>Bacillales</taxon>
        <taxon>Paenibacillaceae</taxon>
        <taxon>Paenibacillus</taxon>
    </lineage>
</organism>
<dbReference type="InterPro" id="IPR029052">
    <property type="entry name" value="Metallo-depent_PP-like"/>
</dbReference>
<evidence type="ECO:0000256" key="1">
    <source>
        <dbReference type="ARBA" id="ARBA00005662"/>
    </source>
</evidence>
<dbReference type="SMART" id="SM00854">
    <property type="entry name" value="PGA_cap"/>
    <property type="match status" value="1"/>
</dbReference>
<accession>A0A6C0G8J6</accession>
<feature type="domain" description="Capsule synthesis protein CapA" evidence="2">
    <location>
        <begin position="13"/>
        <end position="265"/>
    </location>
</feature>
<gene>
    <name evidence="3" type="ORF">GXP70_18575</name>
</gene>
<evidence type="ECO:0000259" key="2">
    <source>
        <dbReference type="SMART" id="SM00854"/>
    </source>
</evidence>
<proteinExistence type="inferred from homology"/>
<evidence type="ECO:0000313" key="3">
    <source>
        <dbReference type="EMBL" id="QHT63991.1"/>
    </source>
</evidence>
<dbReference type="PANTHER" id="PTHR33393:SF12">
    <property type="entry name" value="CAPSULE BIOSYNTHESIS PROTEIN CAPA"/>
    <property type="match status" value="1"/>
</dbReference>